<keyword evidence="6 15" id="KW-0479">Metal-binding</keyword>
<dbReference type="PANTHER" id="PTHR23076:SF139">
    <property type="entry name" value="ATP-DEPENDENT ZINC METALLOPROTEASE FTSH 2, CHLOROPLASTIC"/>
    <property type="match status" value="1"/>
</dbReference>
<dbReference type="GO" id="GO:0004222">
    <property type="term" value="F:metalloendopeptidase activity"/>
    <property type="evidence" value="ECO:0007669"/>
    <property type="project" value="InterPro"/>
</dbReference>
<dbReference type="EMBL" id="MH356727">
    <property type="protein sequence ID" value="AZJ16655.1"/>
    <property type="molecule type" value="Genomic_DNA"/>
</dbReference>
<name>A0A3S8PZH4_9STRA</name>
<comment type="similarity">
    <text evidence="16">Belongs to the AAA ATPase family.</text>
</comment>
<comment type="subunit">
    <text evidence="15">Homohexamer.</text>
</comment>
<keyword evidence="14 15" id="KW-0472">Membrane</keyword>
<evidence type="ECO:0000256" key="1">
    <source>
        <dbReference type="ARBA" id="ARBA00004370"/>
    </source>
</evidence>
<dbReference type="AlphaFoldDB" id="A0A3S8PZH4"/>
<gene>
    <name evidence="15 18" type="primary">ftsH</name>
    <name evidence="18" type="synonym">ycf25</name>
</gene>
<dbReference type="Gene3D" id="1.20.58.760">
    <property type="entry name" value="Peptidase M41"/>
    <property type="match status" value="1"/>
</dbReference>
<dbReference type="GO" id="GO:0016887">
    <property type="term" value="F:ATP hydrolysis activity"/>
    <property type="evidence" value="ECO:0007669"/>
    <property type="project" value="UniProtKB-UniRule"/>
</dbReference>
<dbReference type="GO" id="GO:0010304">
    <property type="term" value="P:PSII associated light-harvesting complex II catabolic process"/>
    <property type="evidence" value="ECO:0007669"/>
    <property type="project" value="UniProtKB-ARBA"/>
</dbReference>
<dbReference type="Pfam" id="PF06480">
    <property type="entry name" value="FtsH_ext"/>
    <property type="match status" value="1"/>
</dbReference>
<dbReference type="Pfam" id="PF00004">
    <property type="entry name" value="AAA"/>
    <property type="match status" value="1"/>
</dbReference>
<dbReference type="InterPro" id="IPR003593">
    <property type="entry name" value="AAA+_ATPase"/>
</dbReference>
<keyword evidence="4 15" id="KW-0645">Protease</keyword>
<dbReference type="Gene3D" id="1.10.8.60">
    <property type="match status" value="1"/>
</dbReference>
<feature type="binding site" evidence="15">
    <location>
        <position position="519"/>
    </location>
    <ligand>
        <name>Zn(2+)</name>
        <dbReference type="ChEBI" id="CHEBI:29105"/>
        <note>catalytic</note>
    </ligand>
</feature>
<dbReference type="SMART" id="SM00382">
    <property type="entry name" value="AAA"/>
    <property type="match status" value="1"/>
</dbReference>
<dbReference type="InterPro" id="IPR000642">
    <property type="entry name" value="Peptidase_M41"/>
</dbReference>
<evidence type="ECO:0000256" key="16">
    <source>
        <dbReference type="RuleBase" id="RU003651"/>
    </source>
</evidence>
<comment type="cofactor">
    <cofactor evidence="15">
        <name>Zn(2+)</name>
        <dbReference type="ChEBI" id="CHEBI:29105"/>
    </cofactor>
    <text evidence="15">Binds 1 zinc ion per subunit.</text>
</comment>
<dbReference type="SUPFAM" id="SSF52540">
    <property type="entry name" value="P-loop containing nucleoside triphosphate hydrolases"/>
    <property type="match status" value="1"/>
</dbReference>
<organism evidence="18">
    <name type="scientific">Seminavis robusta</name>
    <dbReference type="NCBI Taxonomy" id="568900"/>
    <lineage>
        <taxon>Eukaryota</taxon>
        <taxon>Sar</taxon>
        <taxon>Stramenopiles</taxon>
        <taxon>Ochrophyta</taxon>
        <taxon>Bacillariophyta</taxon>
        <taxon>Bacillariophyceae</taxon>
        <taxon>Bacillariophycidae</taxon>
        <taxon>Naviculales</taxon>
        <taxon>Naviculaceae</taxon>
        <taxon>Seminavis</taxon>
    </lineage>
</organism>
<dbReference type="PANTHER" id="PTHR23076">
    <property type="entry name" value="METALLOPROTEASE M41 FTSH"/>
    <property type="match status" value="1"/>
</dbReference>
<feature type="transmembrane region" description="Helical" evidence="15">
    <location>
        <begin position="6"/>
        <end position="23"/>
    </location>
</feature>
<sequence>MNRNTIQKILIGLFFLACIFIGLKTFNIAGFNENSSKPELNTNVSSSRMTYGRFLEYLEMGWVKQVDLYDNSRNAIVQASSPELGNRPQSIRVEIPVGASQLIQKLKEYNIDFDAHPAPRKSIFITIASNLLLPLIFIGSLIFFFQNSDNFSGNSGSSPMNLGKSPARFDQRPDTGISFDDIAGIDEAKAEFEEIVSFLKEPERYTLVGAKIPKGVLLVGPPGTGKTLLAKAIANEANVPFYSVAGSEFVEMFIGIGAARIRDLFKKASENTPCIVFIDEIDAVGRERGAGIGGGNDEREQTLNQLLTEMDGFKENKGVIVVGATNRVDILDAALLRPGRFDRQITVGLPDRLGRIGILKVHAKNKPFDEDVSLVQLANRTPGFSGADLANLLNESAILATRYKKTTITKNEVNEAADRIIGGIAGSTMEDTKNKKLIAYHEVGHAIVGSVLENHDEVEKITLIPRGGAKGLTWFTPEEDQMLVSRSQLLARIITTLAGRVTEQIIFGDPEITTGASNDLQQVTNIARQMVTRYGMSNIGPIALEDDNNEQMFLGGESNDGIADRIDTEVCKIINHCEQIATEIVLDNRVVIDLAVEKLLDAETIDGSEFRDLVKEYTVLPQKGS</sequence>
<accession>A0A3S8PZH4</accession>
<dbReference type="GO" id="GO:0008270">
    <property type="term" value="F:zinc ion binding"/>
    <property type="evidence" value="ECO:0007669"/>
    <property type="project" value="UniProtKB-UniRule"/>
</dbReference>
<dbReference type="GO" id="GO:0004176">
    <property type="term" value="F:ATP-dependent peptidase activity"/>
    <property type="evidence" value="ECO:0007669"/>
    <property type="project" value="InterPro"/>
</dbReference>
<dbReference type="InterPro" id="IPR005936">
    <property type="entry name" value="FtsH"/>
</dbReference>
<dbReference type="Gene3D" id="3.40.50.300">
    <property type="entry name" value="P-loop containing nucleotide triphosphate hydrolases"/>
    <property type="match status" value="1"/>
</dbReference>
<dbReference type="Pfam" id="PF17862">
    <property type="entry name" value="AAA_lid_3"/>
    <property type="match status" value="1"/>
</dbReference>
<dbReference type="SUPFAM" id="SSF140990">
    <property type="entry name" value="FtsH protease domain-like"/>
    <property type="match status" value="1"/>
</dbReference>
<reference evidence="18" key="1">
    <citation type="journal article" date="2014" name="Mar. Genomics">
        <title>The chloroplast genome of the diatom Seminavis robusta: New features introduced through multiple mechanisms of horizontal gene transfer.</title>
        <authorList>
            <person name="Brembu T."/>
            <person name="Winge P."/>
            <person name="Klungerud A.T."/>
            <person name="Nederbragt A.J."/>
            <person name="Jakobsen K.S."/>
            <person name="Bones A.M."/>
        </authorList>
    </citation>
    <scope>NUCLEOTIDE SEQUENCE</scope>
    <source>
        <strain evidence="18">D6</strain>
    </source>
</reference>
<feature type="active site" evidence="15">
    <location>
        <position position="442"/>
    </location>
</feature>
<dbReference type="InterPro" id="IPR003959">
    <property type="entry name" value="ATPase_AAA_core"/>
</dbReference>
<evidence type="ECO:0000256" key="10">
    <source>
        <dbReference type="ARBA" id="ARBA00022840"/>
    </source>
</evidence>
<geneLocation type="chloroplast" evidence="18"/>
<dbReference type="GO" id="GO:0009535">
    <property type="term" value="C:chloroplast thylakoid membrane"/>
    <property type="evidence" value="ECO:0007669"/>
    <property type="project" value="UniProtKB-SubCell"/>
</dbReference>
<dbReference type="FunFam" id="1.10.8.60:FF:000001">
    <property type="entry name" value="ATP-dependent zinc metalloprotease FtsH"/>
    <property type="match status" value="1"/>
</dbReference>
<dbReference type="NCBIfam" id="TIGR01241">
    <property type="entry name" value="FtsH_fam"/>
    <property type="match status" value="1"/>
</dbReference>
<keyword evidence="18" id="KW-0934">Plastid</keyword>
<keyword evidence="9 15" id="KW-0862">Zinc</keyword>
<keyword evidence="10 15" id="KW-0067">ATP-binding</keyword>
<dbReference type="Pfam" id="PF01434">
    <property type="entry name" value="Peptidase_M41"/>
    <property type="match status" value="1"/>
</dbReference>
<evidence type="ECO:0000256" key="13">
    <source>
        <dbReference type="ARBA" id="ARBA00023078"/>
    </source>
</evidence>
<dbReference type="CDD" id="cd19501">
    <property type="entry name" value="RecA-like_FtsH"/>
    <property type="match status" value="1"/>
</dbReference>
<evidence type="ECO:0000256" key="3">
    <source>
        <dbReference type="ARBA" id="ARBA00010550"/>
    </source>
</evidence>
<dbReference type="InterPro" id="IPR037219">
    <property type="entry name" value="Peptidase_M41-like"/>
</dbReference>
<dbReference type="InterPro" id="IPR011546">
    <property type="entry name" value="Pept_M41_FtsH_extracell"/>
</dbReference>
<feature type="binding site" evidence="15">
    <location>
        <position position="441"/>
    </location>
    <ligand>
        <name>Zn(2+)</name>
        <dbReference type="ChEBI" id="CHEBI:29105"/>
        <note>catalytic</note>
    </ligand>
</feature>
<comment type="similarity">
    <text evidence="15">In the central section; belongs to the AAA ATPase family.</text>
</comment>
<dbReference type="GO" id="GO:0005524">
    <property type="term" value="F:ATP binding"/>
    <property type="evidence" value="ECO:0007669"/>
    <property type="project" value="UniProtKB-UniRule"/>
</dbReference>
<dbReference type="InterPro" id="IPR041569">
    <property type="entry name" value="AAA_lid_3"/>
</dbReference>
<proteinExistence type="inferred from homology"/>
<dbReference type="InterPro" id="IPR003960">
    <property type="entry name" value="ATPase_AAA_CS"/>
</dbReference>
<keyword evidence="5 15" id="KW-0812">Transmembrane</keyword>
<feature type="binding site" evidence="15">
    <location>
        <position position="445"/>
    </location>
    <ligand>
        <name>Zn(2+)</name>
        <dbReference type="ChEBI" id="CHEBI:29105"/>
        <note>catalytic</note>
    </ligand>
</feature>
<dbReference type="HAMAP" id="MF_01458">
    <property type="entry name" value="FtsH"/>
    <property type="match status" value="1"/>
</dbReference>
<evidence type="ECO:0000256" key="12">
    <source>
        <dbReference type="ARBA" id="ARBA00023049"/>
    </source>
</evidence>
<keyword evidence="7 15" id="KW-0547">Nucleotide-binding</keyword>
<evidence type="ECO:0000256" key="14">
    <source>
        <dbReference type="ARBA" id="ARBA00023136"/>
    </source>
</evidence>
<feature type="binding site" evidence="15">
    <location>
        <begin position="220"/>
        <end position="227"/>
    </location>
    <ligand>
        <name>ATP</name>
        <dbReference type="ChEBI" id="CHEBI:30616"/>
    </ligand>
</feature>
<evidence type="ECO:0000256" key="5">
    <source>
        <dbReference type="ARBA" id="ARBA00022692"/>
    </source>
</evidence>
<evidence type="ECO:0000256" key="7">
    <source>
        <dbReference type="ARBA" id="ARBA00022741"/>
    </source>
</evidence>
<keyword evidence="11 15" id="KW-1133">Transmembrane helix</keyword>
<comment type="function">
    <text evidence="15">Acts as a processive, ATP-dependent zinc metallopeptidase.</text>
</comment>
<evidence type="ECO:0000256" key="9">
    <source>
        <dbReference type="ARBA" id="ARBA00022833"/>
    </source>
</evidence>
<feature type="transmembrane region" description="Helical" evidence="15">
    <location>
        <begin position="123"/>
        <end position="145"/>
    </location>
</feature>
<dbReference type="FunFam" id="3.40.50.300:FF:000001">
    <property type="entry name" value="ATP-dependent zinc metalloprotease FtsH"/>
    <property type="match status" value="1"/>
</dbReference>
<dbReference type="GO" id="GO:0006508">
    <property type="term" value="P:proteolysis"/>
    <property type="evidence" value="ECO:0007669"/>
    <property type="project" value="UniProtKB-KW"/>
</dbReference>
<keyword evidence="18" id="KW-0150">Chloroplast</keyword>
<evidence type="ECO:0000256" key="8">
    <source>
        <dbReference type="ARBA" id="ARBA00022801"/>
    </source>
</evidence>
<dbReference type="PROSITE" id="PS00674">
    <property type="entry name" value="AAA"/>
    <property type="match status" value="1"/>
</dbReference>
<evidence type="ECO:0000256" key="6">
    <source>
        <dbReference type="ARBA" id="ARBA00022723"/>
    </source>
</evidence>
<dbReference type="FunFam" id="1.20.58.760:FF:000001">
    <property type="entry name" value="ATP-dependent zinc metalloprotease FtsH"/>
    <property type="match status" value="1"/>
</dbReference>
<comment type="similarity">
    <text evidence="3">In the N-terminal section; belongs to the AAA ATPase family.</text>
</comment>
<evidence type="ECO:0000256" key="11">
    <source>
        <dbReference type="ARBA" id="ARBA00022989"/>
    </source>
</evidence>
<dbReference type="EC" id="3.4.24.-" evidence="15"/>
<evidence type="ECO:0000256" key="2">
    <source>
        <dbReference type="ARBA" id="ARBA00010044"/>
    </source>
</evidence>
<keyword evidence="12 15" id="KW-0482">Metalloprotease</keyword>
<reference evidence="18" key="2">
    <citation type="submission" date="2018-05" db="EMBL/GenBank/DDBJ databases">
        <authorList>
            <person name="Brembu T."/>
            <person name="Winge P."/>
            <person name="Klungerud A.T."/>
            <person name="Nederbragt A.J."/>
            <person name="Jakobsen K.S."/>
            <person name="Bones A.M."/>
        </authorList>
    </citation>
    <scope>NUCLEOTIDE SEQUENCE</scope>
    <source>
        <strain evidence="18">D6</strain>
    </source>
</reference>
<keyword evidence="13 15" id="KW-0793">Thylakoid</keyword>
<keyword evidence="8 15" id="KW-0378">Hydrolase</keyword>
<dbReference type="Gene3D" id="3.30.720.210">
    <property type="match status" value="1"/>
</dbReference>
<evidence type="ECO:0000313" key="18">
    <source>
        <dbReference type="EMBL" id="AZJ16655.1"/>
    </source>
</evidence>
<evidence type="ECO:0000259" key="17">
    <source>
        <dbReference type="SMART" id="SM00382"/>
    </source>
</evidence>
<protein>
    <recommendedName>
        <fullName evidence="15">ATP-dependent zinc metalloprotease FtsH</fullName>
        <ecNumber evidence="15">3.4.24.-</ecNumber>
    </recommendedName>
</protein>
<feature type="domain" description="AAA+ ATPase" evidence="17">
    <location>
        <begin position="212"/>
        <end position="351"/>
    </location>
</feature>
<evidence type="ECO:0000256" key="15">
    <source>
        <dbReference type="HAMAP-Rule" id="MF_01458"/>
    </source>
</evidence>
<evidence type="ECO:0000256" key="4">
    <source>
        <dbReference type="ARBA" id="ARBA00022670"/>
    </source>
</evidence>
<comment type="similarity">
    <text evidence="2 15">In the C-terminal section; belongs to the peptidase M41 family.</text>
</comment>
<dbReference type="InterPro" id="IPR027417">
    <property type="entry name" value="P-loop_NTPase"/>
</dbReference>
<comment type="subcellular location">
    <subcellularLocation>
        <location evidence="1">Membrane</location>
    </subcellularLocation>
    <subcellularLocation>
        <location evidence="15">Plastid</location>
        <location evidence="15">Chloroplast thylakoid membrane</location>
        <topology evidence="15">Multi-pass membrane protein</topology>
        <orientation evidence="15">Stromal side</orientation>
    </subcellularLocation>
</comment>